<proteinExistence type="inferred from homology"/>
<evidence type="ECO:0000256" key="7">
    <source>
        <dbReference type="ARBA" id="ARBA00022840"/>
    </source>
</evidence>
<dbReference type="RefSeq" id="WP_367624237.1">
    <property type="nucleotide sequence ID" value="NZ_JBFNQD010000003.1"/>
</dbReference>
<comment type="function">
    <text evidence="10">Catalyzes the phosphorylation of the position 2 hydroxy group of 4-diphosphocytidyl-2C-methyl-D-erythritol.</text>
</comment>
<evidence type="ECO:0000259" key="12">
    <source>
        <dbReference type="Pfam" id="PF08544"/>
    </source>
</evidence>
<accession>A0ABV3PLN8</accession>
<feature type="active site" evidence="10">
    <location>
        <position position="152"/>
    </location>
</feature>
<evidence type="ECO:0000256" key="4">
    <source>
        <dbReference type="ARBA" id="ARBA00022679"/>
    </source>
</evidence>
<dbReference type="PANTHER" id="PTHR43527">
    <property type="entry name" value="4-DIPHOSPHOCYTIDYL-2-C-METHYL-D-ERYTHRITOL KINASE, CHLOROPLASTIC"/>
    <property type="match status" value="1"/>
</dbReference>
<comment type="similarity">
    <text evidence="1 10">Belongs to the GHMP kinase family. IspE subfamily.</text>
</comment>
<dbReference type="Pfam" id="PF00288">
    <property type="entry name" value="GHMP_kinases_N"/>
    <property type="match status" value="1"/>
</dbReference>
<sequence>MAADVTAAGGAGASPVWLNEKARAKVNLTLAVLGRRADGFHLLDSLVAFADIADELSLEPGPGLSLEVYGSRAKEAGAVADNLVLKAAKALAERHDGLTLGHFRLDKRLPAAAGIGGGSSDAAAALRLIARANELPLTDEKVLAAARATGSDVPVCLQVVGRWMRDAGETLSAPVPLPPLPAVLLNPGVATPTADVFRTLALPAGTAISPDLSLAAAIEGEKSPTALIRHLDRGRNDLEPAALVLRPAIGEALAVLRGQPTCRLARMSGSGATVFGLFETAEAAVAARQAIAERRPGWWVVDTVIG</sequence>
<protein>
    <recommendedName>
        <fullName evidence="3 10">4-diphosphocytidyl-2-C-methyl-D-erythritol kinase</fullName>
        <shortName evidence="10">CMK</shortName>
        <ecNumber evidence="2 10">2.7.1.148</ecNumber>
    </recommendedName>
    <alternativeName>
        <fullName evidence="9 10">4-(cytidine-5'-diphospho)-2-C-methyl-D-erythritol kinase</fullName>
    </alternativeName>
</protein>
<keyword evidence="7 10" id="KW-0067">ATP-binding</keyword>
<feature type="domain" description="GHMP kinase N-terminal" evidence="11">
    <location>
        <begin position="82"/>
        <end position="157"/>
    </location>
</feature>
<dbReference type="Gene3D" id="3.30.230.10">
    <property type="match status" value="1"/>
</dbReference>
<keyword evidence="14" id="KW-1185">Reference proteome</keyword>
<evidence type="ECO:0000313" key="14">
    <source>
        <dbReference type="Proteomes" id="UP001555786"/>
    </source>
</evidence>
<evidence type="ECO:0000259" key="11">
    <source>
        <dbReference type="Pfam" id="PF00288"/>
    </source>
</evidence>
<dbReference type="Proteomes" id="UP001555786">
    <property type="component" value="Unassembled WGS sequence"/>
</dbReference>
<evidence type="ECO:0000313" key="13">
    <source>
        <dbReference type="EMBL" id="MEW9306549.1"/>
    </source>
</evidence>
<evidence type="ECO:0000256" key="3">
    <source>
        <dbReference type="ARBA" id="ARBA00017473"/>
    </source>
</evidence>
<feature type="active site" evidence="10">
    <location>
        <position position="25"/>
    </location>
</feature>
<evidence type="ECO:0000256" key="8">
    <source>
        <dbReference type="ARBA" id="ARBA00023229"/>
    </source>
</evidence>
<dbReference type="PIRSF" id="PIRSF010376">
    <property type="entry name" value="IspE"/>
    <property type="match status" value="1"/>
</dbReference>
<evidence type="ECO:0000256" key="10">
    <source>
        <dbReference type="HAMAP-Rule" id="MF_00061"/>
    </source>
</evidence>
<dbReference type="NCBIfam" id="NF011202">
    <property type="entry name" value="PRK14608.1"/>
    <property type="match status" value="1"/>
</dbReference>
<dbReference type="InterPro" id="IPR020568">
    <property type="entry name" value="Ribosomal_Su5_D2-typ_SF"/>
</dbReference>
<feature type="domain" description="GHMP kinase C-terminal" evidence="12">
    <location>
        <begin position="234"/>
        <end position="293"/>
    </location>
</feature>
<dbReference type="EC" id="2.7.1.148" evidence="2 10"/>
<dbReference type="HAMAP" id="MF_00061">
    <property type="entry name" value="IspE"/>
    <property type="match status" value="1"/>
</dbReference>
<name>A0ABV3PLN8_9HYPH</name>
<comment type="caution">
    <text evidence="13">The sequence shown here is derived from an EMBL/GenBank/DDBJ whole genome shotgun (WGS) entry which is preliminary data.</text>
</comment>
<dbReference type="Pfam" id="PF08544">
    <property type="entry name" value="GHMP_kinases_C"/>
    <property type="match status" value="1"/>
</dbReference>
<dbReference type="SUPFAM" id="SSF54211">
    <property type="entry name" value="Ribosomal protein S5 domain 2-like"/>
    <property type="match status" value="1"/>
</dbReference>
<dbReference type="GO" id="GO:0050515">
    <property type="term" value="F:4-(cytidine 5'-diphospho)-2-C-methyl-D-erythritol kinase activity"/>
    <property type="evidence" value="ECO:0007669"/>
    <property type="project" value="UniProtKB-EC"/>
</dbReference>
<keyword evidence="8 10" id="KW-0414">Isoprene biosynthesis</keyword>
<dbReference type="InterPro" id="IPR004424">
    <property type="entry name" value="IspE"/>
</dbReference>
<keyword evidence="4 10" id="KW-0808">Transferase</keyword>
<keyword evidence="6 10" id="KW-0418">Kinase</keyword>
<dbReference type="InterPro" id="IPR013750">
    <property type="entry name" value="GHMP_kinase_C_dom"/>
</dbReference>
<dbReference type="PANTHER" id="PTHR43527:SF2">
    <property type="entry name" value="4-DIPHOSPHOCYTIDYL-2-C-METHYL-D-ERYTHRITOL KINASE, CHLOROPLASTIC"/>
    <property type="match status" value="1"/>
</dbReference>
<feature type="binding site" evidence="10">
    <location>
        <begin position="110"/>
        <end position="120"/>
    </location>
    <ligand>
        <name>ATP</name>
        <dbReference type="ChEBI" id="CHEBI:30616"/>
    </ligand>
</feature>
<keyword evidence="5 10" id="KW-0547">Nucleotide-binding</keyword>
<evidence type="ECO:0000256" key="5">
    <source>
        <dbReference type="ARBA" id="ARBA00022741"/>
    </source>
</evidence>
<gene>
    <name evidence="10" type="primary">ispE</name>
    <name evidence="13" type="ORF">ABXS05_13445</name>
</gene>
<organism evidence="13 14">
    <name type="scientific">Labrys neptuniae</name>
    <dbReference type="NCBI Taxonomy" id="376174"/>
    <lineage>
        <taxon>Bacteria</taxon>
        <taxon>Pseudomonadati</taxon>
        <taxon>Pseudomonadota</taxon>
        <taxon>Alphaproteobacteria</taxon>
        <taxon>Hyphomicrobiales</taxon>
        <taxon>Xanthobacteraceae</taxon>
        <taxon>Labrys</taxon>
    </lineage>
</organism>
<evidence type="ECO:0000256" key="6">
    <source>
        <dbReference type="ARBA" id="ARBA00022777"/>
    </source>
</evidence>
<dbReference type="InterPro" id="IPR036554">
    <property type="entry name" value="GHMP_kinase_C_sf"/>
</dbReference>
<dbReference type="Gene3D" id="3.30.70.890">
    <property type="entry name" value="GHMP kinase, C-terminal domain"/>
    <property type="match status" value="1"/>
</dbReference>
<dbReference type="SUPFAM" id="SSF55060">
    <property type="entry name" value="GHMP Kinase, C-terminal domain"/>
    <property type="match status" value="1"/>
</dbReference>
<dbReference type="InterPro" id="IPR014721">
    <property type="entry name" value="Ribsml_uS5_D2-typ_fold_subgr"/>
</dbReference>
<comment type="catalytic activity">
    <reaction evidence="10">
        <text>4-CDP-2-C-methyl-D-erythritol + ATP = 4-CDP-2-C-methyl-D-erythritol 2-phosphate + ADP + H(+)</text>
        <dbReference type="Rhea" id="RHEA:18437"/>
        <dbReference type="ChEBI" id="CHEBI:15378"/>
        <dbReference type="ChEBI" id="CHEBI:30616"/>
        <dbReference type="ChEBI" id="CHEBI:57823"/>
        <dbReference type="ChEBI" id="CHEBI:57919"/>
        <dbReference type="ChEBI" id="CHEBI:456216"/>
        <dbReference type="EC" id="2.7.1.148"/>
    </reaction>
</comment>
<reference evidence="13 14" key="1">
    <citation type="submission" date="2024-07" db="EMBL/GenBank/DDBJ databases">
        <title>Description of Labrys sedimenti sp. nov., isolated from a diclofenac-degrading enrichment culture.</title>
        <authorList>
            <person name="Tancsics A."/>
            <person name="Csepanyi A."/>
        </authorList>
    </citation>
    <scope>NUCLEOTIDE SEQUENCE [LARGE SCALE GENOMIC DNA]</scope>
    <source>
        <strain evidence="13 14">LMG 23578</strain>
    </source>
</reference>
<dbReference type="EMBL" id="JBFNQD010000003">
    <property type="protein sequence ID" value="MEW9306549.1"/>
    <property type="molecule type" value="Genomic_DNA"/>
</dbReference>
<dbReference type="InterPro" id="IPR006204">
    <property type="entry name" value="GHMP_kinase_N_dom"/>
</dbReference>
<evidence type="ECO:0000256" key="1">
    <source>
        <dbReference type="ARBA" id="ARBA00009684"/>
    </source>
</evidence>
<comment type="pathway">
    <text evidence="10">Isoprenoid biosynthesis; isopentenyl diphosphate biosynthesis via DXP pathway; isopentenyl diphosphate from 1-deoxy-D-xylulose 5-phosphate: step 3/6.</text>
</comment>
<evidence type="ECO:0000256" key="2">
    <source>
        <dbReference type="ARBA" id="ARBA00012052"/>
    </source>
</evidence>
<evidence type="ECO:0000256" key="9">
    <source>
        <dbReference type="ARBA" id="ARBA00032554"/>
    </source>
</evidence>